<dbReference type="InterPro" id="IPR036188">
    <property type="entry name" value="FAD/NAD-bd_sf"/>
</dbReference>
<dbReference type="AlphaFoldDB" id="A0AAN6RZI3"/>
<reference evidence="3" key="1">
    <citation type="journal article" date="2023" name="Mol. Phylogenet. Evol.">
        <title>Genome-scale phylogeny and comparative genomics of the fungal order Sordariales.</title>
        <authorList>
            <person name="Hensen N."/>
            <person name="Bonometti L."/>
            <person name="Westerberg I."/>
            <person name="Brannstrom I.O."/>
            <person name="Guillou S."/>
            <person name="Cros-Aarteil S."/>
            <person name="Calhoun S."/>
            <person name="Haridas S."/>
            <person name="Kuo A."/>
            <person name="Mondo S."/>
            <person name="Pangilinan J."/>
            <person name="Riley R."/>
            <person name="LaButti K."/>
            <person name="Andreopoulos B."/>
            <person name="Lipzen A."/>
            <person name="Chen C."/>
            <person name="Yan M."/>
            <person name="Daum C."/>
            <person name="Ng V."/>
            <person name="Clum A."/>
            <person name="Steindorff A."/>
            <person name="Ohm R.A."/>
            <person name="Martin F."/>
            <person name="Silar P."/>
            <person name="Natvig D.O."/>
            <person name="Lalanne C."/>
            <person name="Gautier V."/>
            <person name="Ament-Velasquez S.L."/>
            <person name="Kruys A."/>
            <person name="Hutchinson M.I."/>
            <person name="Powell A.J."/>
            <person name="Barry K."/>
            <person name="Miller A.N."/>
            <person name="Grigoriev I.V."/>
            <person name="Debuchy R."/>
            <person name="Gladieux P."/>
            <person name="Hiltunen Thoren M."/>
            <person name="Johannesson H."/>
        </authorList>
    </citation>
    <scope>NUCLEOTIDE SEQUENCE [LARGE SCALE GENOMIC DNA]</scope>
    <source>
        <strain evidence="3">CBS 340.73</strain>
    </source>
</reference>
<dbReference type="Pfam" id="PF13450">
    <property type="entry name" value="NAD_binding_8"/>
    <property type="match status" value="1"/>
</dbReference>
<keyword evidence="3" id="KW-1185">Reference proteome</keyword>
<evidence type="ECO:0000313" key="3">
    <source>
        <dbReference type="Proteomes" id="UP001303473"/>
    </source>
</evidence>
<accession>A0AAN6RZI3</accession>
<dbReference type="InterPro" id="IPR050464">
    <property type="entry name" value="Zeta_carotene_desat/Oxidored"/>
</dbReference>
<evidence type="ECO:0000313" key="2">
    <source>
        <dbReference type="EMBL" id="KAK3934221.1"/>
    </source>
</evidence>
<comment type="caution">
    <text evidence="2">The sequence shown here is derived from an EMBL/GenBank/DDBJ whole genome shotgun (WGS) entry which is preliminary data.</text>
</comment>
<organism evidence="2 3">
    <name type="scientific">Diplogelasinospora grovesii</name>
    <dbReference type="NCBI Taxonomy" id="303347"/>
    <lineage>
        <taxon>Eukaryota</taxon>
        <taxon>Fungi</taxon>
        <taxon>Dikarya</taxon>
        <taxon>Ascomycota</taxon>
        <taxon>Pezizomycotina</taxon>
        <taxon>Sordariomycetes</taxon>
        <taxon>Sordariomycetidae</taxon>
        <taxon>Sordariales</taxon>
        <taxon>Diplogelasinosporaceae</taxon>
        <taxon>Diplogelasinospora</taxon>
    </lineage>
</organism>
<protein>
    <submittedName>
        <fullName evidence="2">Amine oxidase</fullName>
    </submittedName>
</protein>
<dbReference type="Gene3D" id="3.50.50.60">
    <property type="entry name" value="FAD/NAD(P)-binding domain"/>
    <property type="match status" value="1"/>
</dbReference>
<dbReference type="PANTHER" id="PTHR42923:SF26">
    <property type="entry name" value="FMN REDUCTASE LOT6, PUTATIVE (AFU_ORTHOLOGUE AFUA_7G06600)-RELATED"/>
    <property type="match status" value="1"/>
</dbReference>
<feature type="chain" id="PRO_5042852756" evidence="1">
    <location>
        <begin position="23"/>
        <end position="473"/>
    </location>
</feature>
<keyword evidence="1" id="KW-0732">Signal</keyword>
<evidence type="ECO:0000256" key="1">
    <source>
        <dbReference type="SAM" id="SignalP"/>
    </source>
</evidence>
<dbReference type="GO" id="GO:0016491">
    <property type="term" value="F:oxidoreductase activity"/>
    <property type="evidence" value="ECO:0007669"/>
    <property type="project" value="TreeGrafter"/>
</dbReference>
<dbReference type="Proteomes" id="UP001303473">
    <property type="component" value="Unassembled WGS sequence"/>
</dbReference>
<dbReference type="Gene3D" id="1.10.405.20">
    <property type="match status" value="1"/>
</dbReference>
<name>A0AAN6RZI3_9PEZI</name>
<dbReference type="EMBL" id="MU854014">
    <property type="protein sequence ID" value="KAK3934221.1"/>
    <property type="molecule type" value="Genomic_DNA"/>
</dbReference>
<dbReference type="PANTHER" id="PTHR42923">
    <property type="entry name" value="PROTOPORPHYRINOGEN OXIDASE"/>
    <property type="match status" value="1"/>
</dbReference>
<dbReference type="Gene3D" id="3.30.70.1990">
    <property type="match status" value="1"/>
</dbReference>
<dbReference type="SUPFAM" id="SSF51905">
    <property type="entry name" value="FAD/NAD(P)-binding domain"/>
    <property type="match status" value="1"/>
</dbReference>
<proteinExistence type="predicted"/>
<feature type="signal peptide" evidence="1">
    <location>
        <begin position="1"/>
        <end position="22"/>
    </location>
</feature>
<sequence length="473" mass="50590">MSPSLRFALCALLAVFTGSVAARNIDASKFKPEDTITRDVAVVGGGASGTYAAVRLKDSGKTVVVIESQDQLGGHVDTYTDPTTGFPLDYGVQAYITLPGVKEFFARFNIPTIAVSQPSFVTQYIDFSTGKPVANYPASDQTAMQTALGTYAQITGQYLDLFFPGYWNLTLPIPDDLAMPFGQFVQKYNLAAMLPIAWGFISAVGDVLDTPTLIMMQNFNAVHIQSLSSGGFFVPASHNNSQLYAAALGYLSADVLLGSHVSAASRENTGVKLLVKTPAGPKLVIAKKLLFTAPPTTDNLATFDLDGTESALFSKWQFSSVYVGVLSKTGLPDGLDLENATPNPAKHNLPTVPFVAQFIFSGLPGLYRAMVVAEPGSSQHDAKQLARAALDNMARAGTYKIKRSPNFVAFAGHSPLQLRPSAADLMAGFYQQIYSLQGRRSTFYTGAAWSADLTSTLWLFTETGVLPAIKAGL</sequence>
<gene>
    <name evidence="2" type="ORF">QBC46DRAFT_400394</name>
</gene>